<sequence length="582" mass="60210">MTATIQDLHGAGPDPAEDGRPGTGAGIPGARGPADGPAAGAGTPEAATAAAAGAGAGSAGVVGAAAADTGAGKAAGTVSGTAAAFAGTEAETEAVTVSDAGALQDFGPGIDPERLALCLAVLAELDTLPVDHPDAIAVRRATAGIYRTVKQRRRQERRAAKTANDKAVTEATATGAADRIDDETLGIQLATSVTTELAGILQRPRSCYVCKTRYVEVDAFYHQLCPTCAAENRARRDARTDLTGRRALLTGGRAKIGMYIALRLLRDGAHTTITTRFPNDAIRRFTAMPDSADWLHRLKIVGIDLRDPAQVVALADSVAAAGPLDILINNAAQTVRRSPRAYSELVAAEAAPLPAGELPAAEVIGAFGSGAQVPAALPSPTGAALTPDDVTGLALVSGSATPARIEAGTAIDAGGLVPDLDPTNTWVQTVDEVDPVELLEVQLCNVTAPFILVSRLRPAMAAAAARRKYVVNVSAMEGQFGRGYKGAGHPHTNMAKASLNMLTRTSAQEMLERDGILMTAVDTGWITDERPHPDKVRLAAAGFHAPLDLVDGAARVYDPIVRGEQGEDLFGCFLKDYRPSPW</sequence>
<gene>
    <name evidence="2" type="ORF">SAMN05216259_111241</name>
</gene>
<dbReference type="SUPFAM" id="SSF51735">
    <property type="entry name" value="NAD(P)-binding Rossmann-fold domains"/>
    <property type="match status" value="1"/>
</dbReference>
<dbReference type="PANTHER" id="PTHR43544:SF2">
    <property type="entry name" value="OXIDOREDUCTASE"/>
    <property type="match status" value="1"/>
</dbReference>
<dbReference type="Proteomes" id="UP000199341">
    <property type="component" value="Unassembled WGS sequence"/>
</dbReference>
<dbReference type="EMBL" id="FNIE01000011">
    <property type="protein sequence ID" value="SDO68584.1"/>
    <property type="molecule type" value="Genomic_DNA"/>
</dbReference>
<dbReference type="InterPro" id="IPR036291">
    <property type="entry name" value="NAD(P)-bd_dom_sf"/>
</dbReference>
<dbReference type="InterPro" id="IPR051468">
    <property type="entry name" value="Fungal_SecMetab_SDRs"/>
</dbReference>
<dbReference type="STRING" id="310781.SAMN05216259_111241"/>
<dbReference type="PANTHER" id="PTHR43544">
    <property type="entry name" value="SHORT-CHAIN DEHYDROGENASE/REDUCTASE"/>
    <property type="match status" value="1"/>
</dbReference>
<organism evidence="2 3">
    <name type="scientific">Actinacidiphila guanduensis</name>
    <dbReference type="NCBI Taxonomy" id="310781"/>
    <lineage>
        <taxon>Bacteria</taxon>
        <taxon>Bacillati</taxon>
        <taxon>Actinomycetota</taxon>
        <taxon>Actinomycetes</taxon>
        <taxon>Kitasatosporales</taxon>
        <taxon>Streptomycetaceae</taxon>
        <taxon>Actinacidiphila</taxon>
    </lineage>
</organism>
<evidence type="ECO:0000313" key="2">
    <source>
        <dbReference type="EMBL" id="SDO68584.1"/>
    </source>
</evidence>
<feature type="compositionally biased region" description="Low complexity" evidence="1">
    <location>
        <begin position="30"/>
        <end position="52"/>
    </location>
</feature>
<dbReference type="RefSeq" id="WP_407639719.1">
    <property type="nucleotide sequence ID" value="NZ_FNIE01000011.1"/>
</dbReference>
<protein>
    <submittedName>
        <fullName evidence="2">Short chain dehydrogenase</fullName>
    </submittedName>
</protein>
<accession>A0A1H0LK81</accession>
<dbReference type="Pfam" id="PF00106">
    <property type="entry name" value="adh_short"/>
    <property type="match status" value="1"/>
</dbReference>
<name>A0A1H0LK81_9ACTN</name>
<dbReference type="AlphaFoldDB" id="A0A1H0LK81"/>
<reference evidence="2 3" key="1">
    <citation type="submission" date="2016-10" db="EMBL/GenBank/DDBJ databases">
        <authorList>
            <person name="de Groot N.N."/>
        </authorList>
    </citation>
    <scope>NUCLEOTIDE SEQUENCE [LARGE SCALE GENOMIC DNA]</scope>
    <source>
        <strain evidence="2 3">CGMCC 4.2022</strain>
    </source>
</reference>
<evidence type="ECO:0000313" key="3">
    <source>
        <dbReference type="Proteomes" id="UP000199341"/>
    </source>
</evidence>
<proteinExistence type="predicted"/>
<dbReference type="GO" id="GO:0016491">
    <property type="term" value="F:oxidoreductase activity"/>
    <property type="evidence" value="ECO:0007669"/>
    <property type="project" value="TreeGrafter"/>
</dbReference>
<feature type="region of interest" description="Disordered" evidence="1">
    <location>
        <begin position="1"/>
        <end position="52"/>
    </location>
</feature>
<evidence type="ECO:0000256" key="1">
    <source>
        <dbReference type="SAM" id="MobiDB-lite"/>
    </source>
</evidence>
<dbReference type="InterPro" id="IPR002347">
    <property type="entry name" value="SDR_fam"/>
</dbReference>
<dbReference type="Gene3D" id="3.40.50.720">
    <property type="entry name" value="NAD(P)-binding Rossmann-like Domain"/>
    <property type="match status" value="2"/>
</dbReference>
<keyword evidence="3" id="KW-1185">Reference proteome</keyword>
<dbReference type="GO" id="GO:0005737">
    <property type="term" value="C:cytoplasm"/>
    <property type="evidence" value="ECO:0007669"/>
    <property type="project" value="TreeGrafter"/>
</dbReference>